<accession>A0A3G2S343</accession>
<dbReference type="Proteomes" id="UP000269793">
    <property type="component" value="Chromosome II"/>
</dbReference>
<gene>
    <name evidence="2" type="ORF">DNF11_1236</name>
</gene>
<evidence type="ECO:0000313" key="3">
    <source>
        <dbReference type="Proteomes" id="UP000269793"/>
    </source>
</evidence>
<dbReference type="OrthoDB" id="3350668at2759"/>
<evidence type="ECO:0000313" key="2">
    <source>
        <dbReference type="EMBL" id="AYO42186.1"/>
    </source>
</evidence>
<organism evidence="2 3">
    <name type="scientific">Malassezia restricta (strain ATCC 96810 / NBRC 103918 / CBS 7877)</name>
    <name type="common">Seborrheic dermatitis infection agent</name>
    <dbReference type="NCBI Taxonomy" id="425264"/>
    <lineage>
        <taxon>Eukaryota</taxon>
        <taxon>Fungi</taxon>
        <taxon>Dikarya</taxon>
        <taxon>Basidiomycota</taxon>
        <taxon>Ustilaginomycotina</taxon>
        <taxon>Malasseziomycetes</taxon>
        <taxon>Malasseziales</taxon>
        <taxon>Malasseziaceae</taxon>
        <taxon>Malassezia</taxon>
    </lineage>
</organism>
<protein>
    <submittedName>
        <fullName evidence="2">Uncharacterized protein</fullName>
    </submittedName>
</protein>
<dbReference type="EMBL" id="CP033149">
    <property type="protein sequence ID" value="AYO42186.1"/>
    <property type="molecule type" value="Genomic_DNA"/>
</dbReference>
<reference evidence="2 3" key="1">
    <citation type="submission" date="2018-10" db="EMBL/GenBank/DDBJ databases">
        <title>Complete genome sequence of Malassezia restricta CBS 7877.</title>
        <authorList>
            <person name="Morand S.C."/>
            <person name="Bertignac M."/>
            <person name="Iltis A."/>
            <person name="Kolder I."/>
            <person name="Pirovano W."/>
            <person name="Jourdain R."/>
            <person name="Clavaud C."/>
        </authorList>
    </citation>
    <scope>NUCLEOTIDE SEQUENCE [LARGE SCALE GENOMIC DNA]</scope>
    <source>
        <strain evidence="2 3">CBS 7877</strain>
    </source>
</reference>
<proteinExistence type="predicted"/>
<dbReference type="VEuPathDB" id="FungiDB:DNF11_1236"/>
<name>A0A3G2S343_MALR7</name>
<dbReference type="AlphaFoldDB" id="A0A3G2S343"/>
<keyword evidence="3" id="KW-1185">Reference proteome</keyword>
<feature type="compositionally biased region" description="Acidic residues" evidence="1">
    <location>
        <begin position="137"/>
        <end position="147"/>
    </location>
</feature>
<feature type="region of interest" description="Disordered" evidence="1">
    <location>
        <begin position="116"/>
        <end position="169"/>
    </location>
</feature>
<sequence length="269" mass="29842">MPMEKDLTTRVAAAYDAACSDTRDPVRGEGGGFLVNDSLAGGFVPDADLYQEEGISQGMKVSALPRALESLGLDSSQRQDVCELLEANAVHGTYDNEPSIPKAYFIEAVQTVMEGVRRSKRRRTNRQATNELHDSESYSDDEYDPSNDEYTSFSEEDAPNTDTKTKLTKTKREQARFLYRLLLERIPLVAPTMLSTLPNTGIRTDVTEEEVDTRCIGIDELRYAARNLGETPSTTELAEMLHEAISLSSGTKAHTNTQAPRIGLHEYVQ</sequence>
<evidence type="ECO:0000256" key="1">
    <source>
        <dbReference type="SAM" id="MobiDB-lite"/>
    </source>
</evidence>